<evidence type="ECO:0000256" key="4">
    <source>
        <dbReference type="ARBA" id="ARBA00004922"/>
    </source>
</evidence>
<dbReference type="Proteomes" id="UP000030693">
    <property type="component" value="Unassembled WGS sequence"/>
</dbReference>
<dbReference type="GO" id="GO:0046872">
    <property type="term" value="F:metal ion binding"/>
    <property type="evidence" value="ECO:0007669"/>
    <property type="project" value="UniProtKB-KW"/>
</dbReference>
<comment type="cofactor">
    <cofactor evidence="2">
        <name>Mg(2+)</name>
        <dbReference type="ChEBI" id="CHEBI:18420"/>
    </cofactor>
</comment>
<evidence type="ECO:0000256" key="7">
    <source>
        <dbReference type="ARBA" id="ARBA00022676"/>
    </source>
</evidence>
<dbReference type="PANTHER" id="PTHR13872:SF1">
    <property type="entry name" value="DOLICHYL-DIPHOSPHOOLIGOSACCHARIDE--PROTEIN GLYCOSYLTRANSFERASE SUBUNIT STT3B"/>
    <property type="match status" value="1"/>
</dbReference>
<evidence type="ECO:0000256" key="15">
    <source>
        <dbReference type="ARBA" id="ARBA00048829"/>
    </source>
</evidence>
<dbReference type="EC" id="2.4.99.18" evidence="6"/>
<keyword evidence="12 16" id="KW-1133">Transmembrane helix</keyword>
<dbReference type="GO" id="GO:0004579">
    <property type="term" value="F:dolichyl-diphosphooligosaccharide-protein glycotransferase activity"/>
    <property type="evidence" value="ECO:0007669"/>
    <property type="project" value="UniProtKB-EC"/>
</dbReference>
<feature type="domain" description="STT3/PglB/AglB core" evidence="18">
    <location>
        <begin position="583"/>
        <end position="638"/>
    </location>
</feature>
<accession>A0A058Z4X5</accession>
<evidence type="ECO:0000313" key="20">
    <source>
        <dbReference type="Proteomes" id="UP000030693"/>
    </source>
</evidence>
<keyword evidence="14" id="KW-0464">Manganese</keyword>
<dbReference type="GeneID" id="20529097"/>
<dbReference type="InterPro" id="IPR003674">
    <property type="entry name" value="Oligo_trans_STT3"/>
</dbReference>
<dbReference type="Pfam" id="PF21436">
    <property type="entry name" value="STT3-PglB_core"/>
    <property type="match status" value="1"/>
</dbReference>
<dbReference type="GO" id="GO:0012505">
    <property type="term" value="C:endomembrane system"/>
    <property type="evidence" value="ECO:0007669"/>
    <property type="project" value="UniProtKB-SubCell"/>
</dbReference>
<dbReference type="AlphaFoldDB" id="A0A058Z4X5"/>
<feature type="transmembrane region" description="Helical" evidence="16">
    <location>
        <begin position="137"/>
        <end position="157"/>
    </location>
</feature>
<keyword evidence="7" id="KW-0328">Glycosyltransferase</keyword>
<feature type="transmembrane region" description="Helical" evidence="16">
    <location>
        <begin position="382"/>
        <end position="401"/>
    </location>
</feature>
<proteinExistence type="inferred from homology"/>
<keyword evidence="9 16" id="KW-0812">Transmembrane</keyword>
<comment type="subcellular location">
    <subcellularLocation>
        <location evidence="3">Endomembrane system</location>
        <topology evidence="3">Multi-pass membrane protein</topology>
    </subcellularLocation>
</comment>
<feature type="transmembrane region" description="Helical" evidence="16">
    <location>
        <begin position="228"/>
        <end position="251"/>
    </location>
</feature>
<feature type="transmembrane region" description="Helical" evidence="16">
    <location>
        <begin position="163"/>
        <end position="180"/>
    </location>
</feature>
<evidence type="ECO:0000256" key="14">
    <source>
        <dbReference type="ARBA" id="ARBA00023211"/>
    </source>
</evidence>
<feature type="transmembrane region" description="Helical" evidence="16">
    <location>
        <begin position="192"/>
        <end position="208"/>
    </location>
</feature>
<evidence type="ECO:0000259" key="17">
    <source>
        <dbReference type="Pfam" id="PF02516"/>
    </source>
</evidence>
<sequence>MSTSTMEQKPAAAAATLPDEASAALQRQKEQAQRSRLFVMRLVILGLIWLVAFGSRLFSVVRFESIIHEFDPWFNYRATRMLVNSSLDDFLNWFDHLAWYPLGRAVGGTVYPGLMLVSASIYRVLQAVNIPMDIRHICVFLAPVFSGATAVSTYLFTRELKDERAGLFAAAFIALAPGYSSRSVAGSYDNEAVAIFALQLTFFLWLRAQRTGSTLWSLACVASYWFMVASWGGYVFITNLIPLHVLAMVLLGRFNSRLHTAYSIFYVFGTLASMTVPFVNFQPVKTSEHMAALGMFVLLQGVAGLYTLRRLMSPAAFRRLLVAGGLAALVAGASALYVLRDTDLIRPWAGRFYSLWDTNYARVHLPIVASVSEHQPTTWTSFFFDLNLMTVFFPVGLFLCFRRFGDAHVFAILNGLTAVYFSAVMVRLVLTLAPIACVLSGYAVSHLLDYYLGGVFGPADSPAGTGHPPAVGTPVPAAAAAAEASATPTTEPTPTKAATIPAAAPAAGSPPGTLGLIDRVSVLLPLVLVLVVLHLHCIFVTSTSYSNPSVVLSASLGDSRMIIDDFRESYSWLRHNTPQDARIMSWWDYGYQISGFSNRTVLVDNNTWNNTHIATVGKAFAMDEANAFDVMVQNDVDYVLVVFGGLLGYSGDDINKFLWMVRIAQGVYPGDVTERAFFNSRGQFKVDETASPTMYNSLMFKLSYHRFYSTSVGKDRVRMVAPHSSISRDTPLASVEEVYTSSSWLVRIYRVREPDIFGRTVDERFSDFLPALKPPLAPVESVLPRLALSGAGER</sequence>
<feature type="domain" description="Oligosaccharyl transferase STT3 N-terminal" evidence="17">
    <location>
        <begin position="40"/>
        <end position="439"/>
    </location>
</feature>
<comment type="catalytic activity">
    <reaction evidence="15">
        <text>a di-trans,poly-cis-dolichyl diphosphooligosaccharide + L-asparaginyl-[protein] = N(4)-(oligosaccharide-(1-&gt;4)-N-acetyl-beta-D-glucosaminyl-(1-&gt;4)-N-acetyl-beta-D-glucosaminyl)-L-asparaginyl-[protein] + a di-trans,poly-cis-dolichyl diphosphate + H(+)</text>
        <dbReference type="Rhea" id="RHEA:22980"/>
        <dbReference type="Rhea" id="RHEA-COMP:12804"/>
        <dbReference type="Rhea" id="RHEA-COMP:12805"/>
        <dbReference type="Rhea" id="RHEA-COMP:19506"/>
        <dbReference type="Rhea" id="RHEA-COMP:19509"/>
        <dbReference type="ChEBI" id="CHEBI:15378"/>
        <dbReference type="ChEBI" id="CHEBI:50347"/>
        <dbReference type="ChEBI" id="CHEBI:57497"/>
        <dbReference type="ChEBI" id="CHEBI:57570"/>
        <dbReference type="ChEBI" id="CHEBI:132529"/>
        <dbReference type="EC" id="2.4.99.18"/>
    </reaction>
</comment>
<evidence type="ECO:0000256" key="11">
    <source>
        <dbReference type="ARBA" id="ARBA00022842"/>
    </source>
</evidence>
<evidence type="ECO:0000256" key="16">
    <source>
        <dbReference type="SAM" id="Phobius"/>
    </source>
</evidence>
<dbReference type="GO" id="GO:0016020">
    <property type="term" value="C:membrane"/>
    <property type="evidence" value="ECO:0007669"/>
    <property type="project" value="InterPro"/>
</dbReference>
<name>A0A058Z4X5_FONAL</name>
<evidence type="ECO:0000256" key="1">
    <source>
        <dbReference type="ARBA" id="ARBA00001936"/>
    </source>
</evidence>
<gene>
    <name evidence="19" type="ORF">H696_04372</name>
</gene>
<dbReference type="GO" id="GO:0043687">
    <property type="term" value="P:post-translational protein modification"/>
    <property type="evidence" value="ECO:0007669"/>
    <property type="project" value="TreeGrafter"/>
</dbReference>
<comment type="similarity">
    <text evidence="5">Belongs to the STT3 family.</text>
</comment>
<feature type="transmembrane region" description="Helical" evidence="16">
    <location>
        <begin position="105"/>
        <end position="125"/>
    </location>
</feature>
<keyword evidence="20" id="KW-1185">Reference proteome</keyword>
<evidence type="ECO:0000256" key="8">
    <source>
        <dbReference type="ARBA" id="ARBA00022679"/>
    </source>
</evidence>
<evidence type="ECO:0000259" key="18">
    <source>
        <dbReference type="Pfam" id="PF21436"/>
    </source>
</evidence>
<dbReference type="GO" id="GO:0018279">
    <property type="term" value="P:protein N-linked glycosylation via asparagine"/>
    <property type="evidence" value="ECO:0007669"/>
    <property type="project" value="TreeGrafter"/>
</dbReference>
<keyword evidence="11" id="KW-0460">Magnesium</keyword>
<dbReference type="Pfam" id="PF02516">
    <property type="entry name" value="STT3"/>
    <property type="match status" value="1"/>
</dbReference>
<keyword evidence="10" id="KW-0479">Metal-binding</keyword>
<reference evidence="19" key="1">
    <citation type="submission" date="2013-04" db="EMBL/GenBank/DDBJ databases">
        <title>The Genome Sequence of Fonticula alba ATCC 38817.</title>
        <authorList>
            <consortium name="The Broad Institute Genomics Platform"/>
            <person name="Russ C."/>
            <person name="Cuomo C."/>
            <person name="Burger G."/>
            <person name="Gray M.W."/>
            <person name="Holland P.W.H."/>
            <person name="King N."/>
            <person name="Lang F.B.F."/>
            <person name="Roger A.J."/>
            <person name="Ruiz-Trillo I."/>
            <person name="Brown M."/>
            <person name="Walker B."/>
            <person name="Young S."/>
            <person name="Zeng Q."/>
            <person name="Gargeya S."/>
            <person name="Fitzgerald M."/>
            <person name="Haas B."/>
            <person name="Abouelleil A."/>
            <person name="Allen A.W."/>
            <person name="Alvarado L."/>
            <person name="Arachchi H.M."/>
            <person name="Berlin A.M."/>
            <person name="Chapman S.B."/>
            <person name="Gainer-Dewar J."/>
            <person name="Goldberg J."/>
            <person name="Griggs A."/>
            <person name="Gujja S."/>
            <person name="Hansen M."/>
            <person name="Howarth C."/>
            <person name="Imamovic A."/>
            <person name="Ireland A."/>
            <person name="Larimer J."/>
            <person name="McCowan C."/>
            <person name="Murphy C."/>
            <person name="Pearson M."/>
            <person name="Poon T.W."/>
            <person name="Priest M."/>
            <person name="Roberts A."/>
            <person name="Saif S."/>
            <person name="Shea T."/>
            <person name="Sisk P."/>
            <person name="Sykes S."/>
            <person name="Wortman J."/>
            <person name="Nusbaum C."/>
            <person name="Birren B."/>
        </authorList>
    </citation>
    <scope>NUCLEOTIDE SEQUENCE [LARGE SCALE GENOMIC DNA]</scope>
    <source>
        <strain evidence="19">ATCC 38817</strain>
    </source>
</reference>
<feature type="transmembrane region" description="Helical" evidence="16">
    <location>
        <begin position="263"/>
        <end position="284"/>
    </location>
</feature>
<dbReference type="OMA" id="TWYAIGT"/>
<dbReference type="eggNOG" id="KOG2292">
    <property type="taxonomic scope" value="Eukaryota"/>
</dbReference>
<evidence type="ECO:0000256" key="10">
    <source>
        <dbReference type="ARBA" id="ARBA00022723"/>
    </source>
</evidence>
<evidence type="ECO:0000256" key="6">
    <source>
        <dbReference type="ARBA" id="ARBA00012605"/>
    </source>
</evidence>
<feature type="transmembrane region" description="Helical" evidence="16">
    <location>
        <begin position="37"/>
        <end position="58"/>
    </location>
</feature>
<dbReference type="Gene3D" id="3.40.50.12610">
    <property type="match status" value="1"/>
</dbReference>
<evidence type="ECO:0000256" key="9">
    <source>
        <dbReference type="ARBA" id="ARBA00022692"/>
    </source>
</evidence>
<dbReference type="InterPro" id="IPR048307">
    <property type="entry name" value="STT3_N"/>
</dbReference>
<organism evidence="19">
    <name type="scientific">Fonticula alba</name>
    <name type="common">Slime mold</name>
    <dbReference type="NCBI Taxonomy" id="691883"/>
    <lineage>
        <taxon>Eukaryota</taxon>
        <taxon>Rotosphaerida</taxon>
        <taxon>Fonticulaceae</taxon>
        <taxon>Fonticula</taxon>
    </lineage>
</organism>
<dbReference type="EMBL" id="KB932207">
    <property type="protein sequence ID" value="KCV68953.1"/>
    <property type="molecule type" value="Genomic_DNA"/>
</dbReference>
<feature type="transmembrane region" description="Helical" evidence="16">
    <location>
        <begin position="413"/>
        <end position="444"/>
    </location>
</feature>
<comment type="cofactor">
    <cofactor evidence="1">
        <name>Mn(2+)</name>
        <dbReference type="ChEBI" id="CHEBI:29035"/>
    </cofactor>
</comment>
<evidence type="ECO:0000256" key="12">
    <source>
        <dbReference type="ARBA" id="ARBA00022989"/>
    </source>
</evidence>
<protein>
    <recommendedName>
        <fullName evidence="6">dolichyl-diphosphooligosaccharide--protein glycotransferase</fullName>
        <ecNumber evidence="6">2.4.99.18</ecNumber>
    </recommendedName>
</protein>
<evidence type="ECO:0000256" key="13">
    <source>
        <dbReference type="ARBA" id="ARBA00023136"/>
    </source>
</evidence>
<dbReference type="OrthoDB" id="10261066at2759"/>
<dbReference type="RefSeq" id="XP_009496524.1">
    <property type="nucleotide sequence ID" value="XM_009498249.1"/>
</dbReference>
<dbReference type="STRING" id="691883.A0A058Z4X5"/>
<keyword evidence="8 19" id="KW-0808">Transferase</keyword>
<evidence type="ECO:0000313" key="19">
    <source>
        <dbReference type="EMBL" id="KCV68953.1"/>
    </source>
</evidence>
<dbReference type="UniPathway" id="UPA00378"/>
<comment type="pathway">
    <text evidence="4">Protein modification; protein glycosylation.</text>
</comment>
<evidence type="ECO:0000256" key="5">
    <source>
        <dbReference type="ARBA" id="ARBA00010810"/>
    </source>
</evidence>
<dbReference type="InterPro" id="IPR048999">
    <property type="entry name" value="STT3-PglB_core"/>
</dbReference>
<evidence type="ECO:0000256" key="2">
    <source>
        <dbReference type="ARBA" id="ARBA00001946"/>
    </source>
</evidence>
<feature type="transmembrane region" description="Helical" evidence="16">
    <location>
        <begin position="320"/>
        <end position="339"/>
    </location>
</feature>
<feature type="transmembrane region" description="Helical" evidence="16">
    <location>
        <begin position="290"/>
        <end position="308"/>
    </location>
</feature>
<dbReference type="PANTHER" id="PTHR13872">
    <property type="entry name" value="DOLICHYL-DIPHOSPHOOLIGOSACCHARIDE--PROTEIN GLYCOSYLTRANSFERASE SUBUNIT"/>
    <property type="match status" value="1"/>
</dbReference>
<evidence type="ECO:0000256" key="3">
    <source>
        <dbReference type="ARBA" id="ARBA00004127"/>
    </source>
</evidence>
<keyword evidence="13 16" id="KW-0472">Membrane</keyword>